<dbReference type="Proteomes" id="UP001153069">
    <property type="component" value="Unassembled WGS sequence"/>
</dbReference>
<dbReference type="EMBL" id="CAICTM010001648">
    <property type="protein sequence ID" value="CAB9525257.1"/>
    <property type="molecule type" value="Genomic_DNA"/>
</dbReference>
<evidence type="ECO:0000256" key="1">
    <source>
        <dbReference type="SAM" id="SignalP"/>
    </source>
</evidence>
<dbReference type="InterPro" id="IPR052766">
    <property type="entry name" value="S41A_metabolite_peptidase"/>
</dbReference>
<dbReference type="PANTHER" id="PTHR37049">
    <property type="entry name" value="PEPTIDASE S41 FAMILY PROTEIN"/>
    <property type="match status" value="1"/>
</dbReference>
<protein>
    <recommendedName>
        <fullName evidence="2">CPAF-like PDZ domain-containing protein</fullName>
    </recommendedName>
</protein>
<reference evidence="3" key="1">
    <citation type="submission" date="2020-06" db="EMBL/GenBank/DDBJ databases">
        <authorList>
            <consortium name="Plant Systems Biology data submission"/>
        </authorList>
    </citation>
    <scope>NUCLEOTIDE SEQUENCE</scope>
    <source>
        <strain evidence="3">D6</strain>
    </source>
</reference>
<dbReference type="InterPro" id="IPR056186">
    <property type="entry name" value="PDZ_CPAF-rel"/>
</dbReference>
<keyword evidence="4" id="KW-1185">Reference proteome</keyword>
<evidence type="ECO:0000313" key="3">
    <source>
        <dbReference type="EMBL" id="CAB9525257.1"/>
    </source>
</evidence>
<dbReference type="AlphaFoldDB" id="A0A9N8EQ84"/>
<evidence type="ECO:0000259" key="2">
    <source>
        <dbReference type="Pfam" id="PF23658"/>
    </source>
</evidence>
<keyword evidence="1" id="KW-0732">Signal</keyword>
<dbReference type="PANTHER" id="PTHR37049:SF4">
    <property type="entry name" value="RHODANESE DOMAIN-CONTAINING PROTEIN"/>
    <property type="match status" value="1"/>
</dbReference>
<dbReference type="Pfam" id="PF23658">
    <property type="entry name" value="PDZ_CPAF_rel"/>
    <property type="match status" value="1"/>
</dbReference>
<gene>
    <name evidence="3" type="ORF">SEMRO_1650_G288680.1</name>
</gene>
<name>A0A9N8EQ84_9STRA</name>
<feature type="domain" description="CPAF-like PDZ" evidence="2">
    <location>
        <begin position="234"/>
        <end position="326"/>
    </location>
</feature>
<feature type="signal peptide" evidence="1">
    <location>
        <begin position="1"/>
        <end position="24"/>
    </location>
</feature>
<comment type="caution">
    <text evidence="3">The sequence shown here is derived from an EMBL/GenBank/DDBJ whole genome shotgun (WGS) entry which is preliminary data.</text>
</comment>
<evidence type="ECO:0000313" key="4">
    <source>
        <dbReference type="Proteomes" id="UP001153069"/>
    </source>
</evidence>
<organism evidence="3 4">
    <name type="scientific">Seminavis robusta</name>
    <dbReference type="NCBI Taxonomy" id="568900"/>
    <lineage>
        <taxon>Eukaryota</taxon>
        <taxon>Sar</taxon>
        <taxon>Stramenopiles</taxon>
        <taxon>Ochrophyta</taxon>
        <taxon>Bacillariophyta</taxon>
        <taxon>Bacillariophyceae</taxon>
        <taxon>Bacillariophycidae</taxon>
        <taxon>Naviculales</taxon>
        <taxon>Naviculaceae</taxon>
        <taxon>Seminavis</taxon>
    </lineage>
</organism>
<feature type="chain" id="PRO_5040117797" description="CPAF-like PDZ domain-containing protein" evidence="1">
    <location>
        <begin position="25"/>
        <end position="932"/>
    </location>
</feature>
<proteinExistence type="predicted"/>
<accession>A0A9N8EQ84</accession>
<dbReference type="OrthoDB" id="55780at2759"/>
<sequence length="932" mass="103551">MRCTHHHVLSAMLVALPFMATTLALRGSLAQSHTTTGTGSRSLLQSDNNYSVKQTPEASCQATFDNGGLAALINEPFLYISPSFLEKCMETLPLDVNNTIDHIYNLDGIFSQFHCFYNLAKDPKNSTPMSYQPELGYTIYEGEGQGQVDIAKRMSDLILDIQTNKAANITTFWTMNAIFQDLRDGHVSVPPVSGEAFVTWFLRVFPTRNLNGTILSKPEFSLKENGEMALKIIWMDTATETETESVVATINGTTVADFVKTLANSRSVQFNWQNLGARVNSLVKSASNAGFQHYLFPLMFNTRPTEALSDTFEVTYTDGTEETFRTGVFSPGMASLMGVNEENSDVYELKNRSLVENVINSPGQAYQYYSQARGQIVDSINRAIDPASDAVEISKKSSMDGAPTLKSVKSGTSLVKAKSVADNDKNSIDFDHTWYNNRTEIVDGAPQTIQEHMAGYKIEKDYAILKIGTWLMDPMVFRAEVWSNLTAAAKENGITKLMIDISGNGGGYGVNAASLAVSMFPNVEYSWFVNNLDQTLNEPMQDYVTVVMPLINQFENMTESWSDEQVSKVINDLSEDQLTSLATTAKSLENFCELNNDAFCVGQYCEFSCRQLEQLAREVQNFLKYPTPPAFMDVWNSVFTVARELSAWTTTLAGTIRQYYGLDSTPEPVVRGGVAYNVTQRSSLLTYNDYNEAALKALQAQHSFDEYIIVSDGNAASASSIFASSVEQIWKNREQSGATSSVVTVGYGGTGDQSDMAIASIPAAVENIRLDNAFYTTFSLSMIPMLLPVVSDDTFVDLVGVIDSLDRRTYRPSYFAQTLPRLSVQNYYDNFMDPGALPLQYIKMQPDKYIPQFLTQTSFGRNRDLLSLYRTTYQFFSNGIGILDGGDTPIVAVEKKVVTKSAKEDPHHKGSRQLKKALRLQNPTQIRREARV</sequence>